<dbReference type="EMBL" id="LR798243">
    <property type="protein sequence ID" value="CAB5214085.1"/>
    <property type="molecule type" value="Genomic_DNA"/>
</dbReference>
<gene>
    <name evidence="1" type="ORF">UFOVP190_9</name>
</gene>
<proteinExistence type="predicted"/>
<reference evidence="1" key="1">
    <citation type="submission" date="2020-05" db="EMBL/GenBank/DDBJ databases">
        <authorList>
            <person name="Chiriac C."/>
            <person name="Salcher M."/>
            <person name="Ghai R."/>
            <person name="Kavagutti S V."/>
        </authorList>
    </citation>
    <scope>NUCLEOTIDE SEQUENCE</scope>
</reference>
<sequence length="79" mass="9176">MNTVIVDDIHFTEHGHSQLLTWCWENIEGIGMVLLPGREYKPEAAWTMKYLPAEAFTGRRVEFNFVRGSDATMFALRWS</sequence>
<name>A0A6J7WJR5_9CAUD</name>
<evidence type="ECO:0000313" key="1">
    <source>
        <dbReference type="EMBL" id="CAB5214085.1"/>
    </source>
</evidence>
<organism evidence="1">
    <name type="scientific">uncultured Caudovirales phage</name>
    <dbReference type="NCBI Taxonomy" id="2100421"/>
    <lineage>
        <taxon>Viruses</taxon>
        <taxon>Duplodnaviria</taxon>
        <taxon>Heunggongvirae</taxon>
        <taxon>Uroviricota</taxon>
        <taxon>Caudoviricetes</taxon>
        <taxon>Peduoviridae</taxon>
        <taxon>Maltschvirus</taxon>
        <taxon>Maltschvirus maltsch</taxon>
    </lineage>
</organism>
<protein>
    <submittedName>
        <fullName evidence="1">Uncharacterized protein</fullName>
    </submittedName>
</protein>
<accession>A0A6J7WJR5</accession>